<dbReference type="EMBL" id="KQ428981">
    <property type="protein sequence ID" value="KOF65737.1"/>
    <property type="molecule type" value="Genomic_DNA"/>
</dbReference>
<proteinExistence type="predicted"/>
<protein>
    <submittedName>
        <fullName evidence="1">Uncharacterized protein</fullName>
    </submittedName>
</protein>
<dbReference type="AlphaFoldDB" id="A0A0L8FM54"/>
<gene>
    <name evidence="1" type="ORF">OCBIM_22014545mg</name>
</gene>
<evidence type="ECO:0000313" key="1">
    <source>
        <dbReference type="EMBL" id="KOF65737.1"/>
    </source>
</evidence>
<sequence length="74" mass="8448">MFLTVSLWQEEILAGIIKPKVKKYIHAQDSKQFQTSGCVYIKSVCMRVKYCFVCVFGKSVKVTIILVSLETKDV</sequence>
<reference evidence="1" key="1">
    <citation type="submission" date="2015-07" db="EMBL/GenBank/DDBJ databases">
        <title>MeaNS - Measles Nucleotide Surveillance Program.</title>
        <authorList>
            <person name="Tran T."/>
            <person name="Druce J."/>
        </authorList>
    </citation>
    <scope>NUCLEOTIDE SEQUENCE</scope>
    <source>
        <strain evidence="1">UCB-OBI-ISO-001</strain>
        <tissue evidence="1">Gonad</tissue>
    </source>
</reference>
<accession>A0A0L8FM54</accession>
<organism evidence="1">
    <name type="scientific">Octopus bimaculoides</name>
    <name type="common">California two-spotted octopus</name>
    <dbReference type="NCBI Taxonomy" id="37653"/>
    <lineage>
        <taxon>Eukaryota</taxon>
        <taxon>Metazoa</taxon>
        <taxon>Spiralia</taxon>
        <taxon>Lophotrochozoa</taxon>
        <taxon>Mollusca</taxon>
        <taxon>Cephalopoda</taxon>
        <taxon>Coleoidea</taxon>
        <taxon>Octopodiformes</taxon>
        <taxon>Octopoda</taxon>
        <taxon>Incirrata</taxon>
        <taxon>Octopodidae</taxon>
        <taxon>Octopus</taxon>
    </lineage>
</organism>
<name>A0A0L8FM54_OCTBM</name>